<dbReference type="InterPro" id="IPR020602">
    <property type="entry name" value="GTP_CycHdrlase_I_dom"/>
</dbReference>
<dbReference type="Gene3D" id="1.10.286.10">
    <property type="match status" value="1"/>
</dbReference>
<dbReference type="InterPro" id="IPR043134">
    <property type="entry name" value="GTP-CH-I_N"/>
</dbReference>
<dbReference type="GO" id="GO:0046654">
    <property type="term" value="P:tetrahydrofolate biosynthetic process"/>
    <property type="evidence" value="ECO:0007669"/>
    <property type="project" value="InterPro"/>
</dbReference>
<dbReference type="PANTHER" id="PTHR11109:SF7">
    <property type="entry name" value="GTP CYCLOHYDROLASE 1"/>
    <property type="match status" value="1"/>
</dbReference>
<evidence type="ECO:0000256" key="1">
    <source>
        <dbReference type="ARBA" id="ARBA00001052"/>
    </source>
</evidence>
<evidence type="ECO:0000256" key="2">
    <source>
        <dbReference type="ARBA" id="ARBA00022563"/>
    </source>
</evidence>
<proteinExistence type="predicted"/>
<dbReference type="GO" id="GO:0006730">
    <property type="term" value="P:one-carbon metabolic process"/>
    <property type="evidence" value="ECO:0007669"/>
    <property type="project" value="UniProtKB-KW"/>
</dbReference>
<evidence type="ECO:0000313" key="4">
    <source>
        <dbReference type="EMBL" id="MBO8441646.1"/>
    </source>
</evidence>
<dbReference type="GO" id="GO:0006729">
    <property type="term" value="P:tetrahydrobiopterin biosynthetic process"/>
    <property type="evidence" value="ECO:0007669"/>
    <property type="project" value="TreeGrafter"/>
</dbReference>
<dbReference type="InterPro" id="IPR001474">
    <property type="entry name" value="GTP_CycHdrlase_I"/>
</dbReference>
<sequence length="81" mass="9249">MTSKEEKIAKAISEILVAIGEDPERTGLTETPKRVSKSILELCSSTNREFKNYKVFKENVDNNLIMVGNIDFYSLCEHHML</sequence>
<dbReference type="SUPFAM" id="SSF55620">
    <property type="entry name" value="Tetrahydrobiopterin biosynthesis enzymes-like"/>
    <property type="match status" value="1"/>
</dbReference>
<reference evidence="4" key="1">
    <citation type="submission" date="2020-10" db="EMBL/GenBank/DDBJ databases">
        <authorList>
            <person name="Gilroy R."/>
        </authorList>
    </citation>
    <scope>NUCLEOTIDE SEQUENCE</scope>
    <source>
        <strain evidence="4">C6-149</strain>
    </source>
</reference>
<dbReference type="Proteomes" id="UP000823614">
    <property type="component" value="Unassembled WGS sequence"/>
</dbReference>
<reference evidence="4" key="2">
    <citation type="journal article" date="2021" name="PeerJ">
        <title>Extensive microbial diversity within the chicken gut microbiome revealed by metagenomics and culture.</title>
        <authorList>
            <person name="Gilroy R."/>
            <person name="Ravi A."/>
            <person name="Getino M."/>
            <person name="Pursley I."/>
            <person name="Horton D.L."/>
            <person name="Alikhan N.F."/>
            <person name="Baker D."/>
            <person name="Gharbi K."/>
            <person name="Hall N."/>
            <person name="Watson M."/>
            <person name="Adriaenssens E.M."/>
            <person name="Foster-Nyarko E."/>
            <person name="Jarju S."/>
            <person name="Secka A."/>
            <person name="Antonio M."/>
            <person name="Oren A."/>
            <person name="Chaudhuri R.R."/>
            <person name="La Ragione R."/>
            <person name="Hildebrand F."/>
            <person name="Pallen M.J."/>
        </authorList>
    </citation>
    <scope>NUCLEOTIDE SEQUENCE</scope>
    <source>
        <strain evidence="4">C6-149</strain>
    </source>
</reference>
<feature type="domain" description="GTP cyclohydrolase I" evidence="3">
    <location>
        <begin position="8"/>
        <end position="81"/>
    </location>
</feature>
<comment type="caution">
    <text evidence="4">The sequence shown here is derived from an EMBL/GenBank/DDBJ whole genome shotgun (WGS) entry which is preliminary data.</text>
</comment>
<organism evidence="4 5">
    <name type="scientific">Candidatus Gallilactobacillus intestinavium</name>
    <dbReference type="NCBI Taxonomy" id="2840838"/>
    <lineage>
        <taxon>Bacteria</taxon>
        <taxon>Bacillati</taxon>
        <taxon>Bacillota</taxon>
        <taxon>Bacilli</taxon>
        <taxon>Lactobacillales</taxon>
        <taxon>Lactobacillaceae</taxon>
        <taxon>Lactobacillaceae incertae sedis</taxon>
        <taxon>Candidatus Gallilactobacillus</taxon>
    </lineage>
</organism>
<keyword evidence="2" id="KW-0554">One-carbon metabolism</keyword>
<dbReference type="GO" id="GO:0008270">
    <property type="term" value="F:zinc ion binding"/>
    <property type="evidence" value="ECO:0007669"/>
    <property type="project" value="TreeGrafter"/>
</dbReference>
<dbReference type="GO" id="GO:0005737">
    <property type="term" value="C:cytoplasm"/>
    <property type="evidence" value="ECO:0007669"/>
    <property type="project" value="TreeGrafter"/>
</dbReference>
<feature type="non-terminal residue" evidence="4">
    <location>
        <position position="81"/>
    </location>
</feature>
<dbReference type="Pfam" id="PF01227">
    <property type="entry name" value="GTP_cyclohydroI"/>
    <property type="match status" value="1"/>
</dbReference>
<dbReference type="GO" id="GO:0003934">
    <property type="term" value="F:GTP cyclohydrolase I activity"/>
    <property type="evidence" value="ECO:0007669"/>
    <property type="project" value="UniProtKB-EC"/>
</dbReference>
<dbReference type="EMBL" id="JADIMP010000068">
    <property type="protein sequence ID" value="MBO8441646.1"/>
    <property type="molecule type" value="Genomic_DNA"/>
</dbReference>
<gene>
    <name evidence="4" type="ORF">IAA89_04355</name>
</gene>
<accession>A0A9D9H854</accession>
<dbReference type="AlphaFoldDB" id="A0A9D9H854"/>
<evidence type="ECO:0000259" key="3">
    <source>
        <dbReference type="Pfam" id="PF01227"/>
    </source>
</evidence>
<dbReference type="GO" id="GO:0005525">
    <property type="term" value="F:GTP binding"/>
    <property type="evidence" value="ECO:0007669"/>
    <property type="project" value="TreeGrafter"/>
</dbReference>
<evidence type="ECO:0000313" key="5">
    <source>
        <dbReference type="Proteomes" id="UP000823614"/>
    </source>
</evidence>
<comment type="catalytic activity">
    <reaction evidence="1">
        <text>GTP + H2O = 7,8-dihydroneopterin 3'-triphosphate + formate + H(+)</text>
        <dbReference type="Rhea" id="RHEA:17473"/>
        <dbReference type="ChEBI" id="CHEBI:15377"/>
        <dbReference type="ChEBI" id="CHEBI:15378"/>
        <dbReference type="ChEBI" id="CHEBI:15740"/>
        <dbReference type="ChEBI" id="CHEBI:37565"/>
        <dbReference type="ChEBI" id="CHEBI:58462"/>
        <dbReference type="EC" id="3.5.4.16"/>
    </reaction>
</comment>
<dbReference type="PANTHER" id="PTHR11109">
    <property type="entry name" value="GTP CYCLOHYDROLASE I"/>
    <property type="match status" value="1"/>
</dbReference>
<protein>
    <submittedName>
        <fullName evidence="4">GTP cyclohydrolase I</fullName>
    </submittedName>
</protein>
<name>A0A9D9H854_9LACO</name>